<dbReference type="PANTHER" id="PTHR33217:SF5">
    <property type="entry name" value="MUTATOR FAMILY TRANSPOSASE"/>
    <property type="match status" value="1"/>
</dbReference>
<evidence type="ECO:0000256" key="5">
    <source>
        <dbReference type="ARBA" id="ARBA00023172"/>
    </source>
</evidence>
<proteinExistence type="inferred from homology"/>
<gene>
    <name evidence="7" type="ORF">NF677_07130</name>
</gene>
<keyword evidence="6" id="KW-0814">Transposable element</keyword>
<evidence type="ECO:0000256" key="4">
    <source>
        <dbReference type="ARBA" id="ARBA00023125"/>
    </source>
</evidence>
<dbReference type="Proteomes" id="UP001056851">
    <property type="component" value="Chromosome"/>
</dbReference>
<reference evidence="7" key="1">
    <citation type="submission" date="2022-06" db="EMBL/GenBank/DDBJ databases">
        <title>Investigating genetic diversity within the most abundant and prevalent non-pathogenic leaf-associated bacterial species interacting with Arabidopsis thaliana in natural habitats.</title>
        <authorList>
            <person name="Ramirez-Sanchez D."/>
            <person name="Gibelin-Viala C."/>
            <person name="Mayjonade B."/>
            <person name="Duflos R."/>
            <person name="Belmonte E."/>
            <person name="Pailler V."/>
            <person name="Bartoli C."/>
            <person name="Carrere S."/>
            <person name="Vailleau F."/>
            <person name="Roux F."/>
        </authorList>
    </citation>
    <scope>NUCLEOTIDE SEQUENCE</scope>
    <source>
        <strain evidence="7">OTU6ESPEB1</strain>
    </source>
</reference>
<evidence type="ECO:0000313" key="8">
    <source>
        <dbReference type="Proteomes" id="UP001056851"/>
    </source>
</evidence>
<evidence type="ECO:0000256" key="3">
    <source>
        <dbReference type="ARBA" id="ARBA00022578"/>
    </source>
</evidence>
<evidence type="ECO:0000256" key="1">
    <source>
        <dbReference type="ARBA" id="ARBA00002190"/>
    </source>
</evidence>
<protein>
    <recommendedName>
        <fullName evidence="6">Mutator family transposase</fullName>
    </recommendedName>
</protein>
<evidence type="ECO:0000256" key="2">
    <source>
        <dbReference type="ARBA" id="ARBA00010961"/>
    </source>
</evidence>
<dbReference type="InterPro" id="IPR001207">
    <property type="entry name" value="Transposase_mutator"/>
</dbReference>
<keyword evidence="4 6" id="KW-0238">DNA-binding</keyword>
<keyword evidence="8" id="KW-1185">Reference proteome</keyword>
<dbReference type="EMBL" id="CP099599">
    <property type="protein sequence ID" value="UST86447.1"/>
    <property type="molecule type" value="Genomic_DNA"/>
</dbReference>
<dbReference type="PANTHER" id="PTHR33217">
    <property type="entry name" value="TRANSPOSASE FOR INSERTION SEQUENCE ELEMENT IS1081"/>
    <property type="match status" value="1"/>
</dbReference>
<comment type="similarity">
    <text evidence="2 6">Belongs to the transposase mutator family.</text>
</comment>
<comment type="function">
    <text evidence="1 6">Required for the transposition of the insertion element.</text>
</comment>
<name>A0ABY5CGQ0_9PSED</name>
<accession>A0ABY5CGQ0</accession>
<keyword evidence="3 6" id="KW-0815">Transposition</keyword>
<sequence length="111" mass="12649">MDIPRNRPSLFEPQLVAKYRTRWTVFYDRVISLCRRGMTCAEIPRHLEEVYGTEVSPILISVTTEAVSQEVKAWQSRPLEELNPIFYSDCIHVKVPTPGPGEQKSSISSLA</sequence>
<dbReference type="Pfam" id="PF00872">
    <property type="entry name" value="Transposase_mut"/>
    <property type="match status" value="1"/>
</dbReference>
<evidence type="ECO:0000313" key="7">
    <source>
        <dbReference type="EMBL" id="UST86447.1"/>
    </source>
</evidence>
<evidence type="ECO:0000256" key="6">
    <source>
        <dbReference type="RuleBase" id="RU365089"/>
    </source>
</evidence>
<organism evidence="7 8">
    <name type="scientific">Pseudomonas siliginis</name>
    <dbReference type="NCBI Taxonomy" id="2842346"/>
    <lineage>
        <taxon>Bacteria</taxon>
        <taxon>Pseudomonadati</taxon>
        <taxon>Pseudomonadota</taxon>
        <taxon>Gammaproteobacteria</taxon>
        <taxon>Pseudomonadales</taxon>
        <taxon>Pseudomonadaceae</taxon>
        <taxon>Pseudomonas</taxon>
    </lineage>
</organism>
<keyword evidence="5 6" id="KW-0233">DNA recombination</keyword>